<feature type="transmembrane region" description="Helical" evidence="5">
    <location>
        <begin position="35"/>
        <end position="61"/>
    </location>
</feature>
<dbReference type="InterPro" id="IPR011701">
    <property type="entry name" value="MFS"/>
</dbReference>
<dbReference type="RefSeq" id="WP_084272918.1">
    <property type="nucleotide sequence ID" value="NZ_FWYE01000003.1"/>
</dbReference>
<feature type="domain" description="Major facilitator superfamily (MFS) profile" evidence="6">
    <location>
        <begin position="7"/>
        <end position="385"/>
    </location>
</feature>
<evidence type="ECO:0000256" key="3">
    <source>
        <dbReference type="ARBA" id="ARBA00022989"/>
    </source>
</evidence>
<dbReference type="AlphaFoldDB" id="A0A8G2L7K2"/>
<feature type="transmembrane region" description="Helical" evidence="5">
    <location>
        <begin position="359"/>
        <end position="381"/>
    </location>
</feature>
<dbReference type="SUPFAM" id="SSF103473">
    <property type="entry name" value="MFS general substrate transporter"/>
    <property type="match status" value="1"/>
</dbReference>
<feature type="transmembrane region" description="Helical" evidence="5">
    <location>
        <begin position="328"/>
        <end position="353"/>
    </location>
</feature>
<evidence type="ECO:0000256" key="1">
    <source>
        <dbReference type="ARBA" id="ARBA00004141"/>
    </source>
</evidence>
<evidence type="ECO:0000313" key="7">
    <source>
        <dbReference type="EMBL" id="SMD31183.1"/>
    </source>
</evidence>
<dbReference type="InterPro" id="IPR020846">
    <property type="entry name" value="MFS_dom"/>
</dbReference>
<feature type="transmembrane region" description="Helical" evidence="5">
    <location>
        <begin position="203"/>
        <end position="226"/>
    </location>
</feature>
<dbReference type="PANTHER" id="PTHR23508:SF10">
    <property type="entry name" value="CARBOXYLIC ACID TRANSPORTER PROTEIN HOMOLOG"/>
    <property type="match status" value="1"/>
</dbReference>
<feature type="transmembrane region" description="Helical" evidence="5">
    <location>
        <begin position="294"/>
        <end position="316"/>
    </location>
</feature>
<feature type="transmembrane region" description="Helical" evidence="5">
    <location>
        <begin position="130"/>
        <end position="157"/>
    </location>
</feature>
<evidence type="ECO:0000256" key="4">
    <source>
        <dbReference type="ARBA" id="ARBA00023136"/>
    </source>
</evidence>
<name>A0A8G2L7K2_PICTO</name>
<keyword evidence="8" id="KW-1185">Reference proteome</keyword>
<comment type="caution">
    <text evidence="7">The sequence shown here is derived from an EMBL/GenBank/DDBJ whole genome shotgun (WGS) entry which is preliminary data.</text>
</comment>
<feature type="transmembrane region" description="Helical" evidence="5">
    <location>
        <begin position="163"/>
        <end position="182"/>
    </location>
</feature>
<feature type="transmembrane region" description="Helical" evidence="5">
    <location>
        <begin position="268"/>
        <end position="288"/>
    </location>
</feature>
<feature type="transmembrane region" description="Helical" evidence="5">
    <location>
        <begin position="73"/>
        <end position="92"/>
    </location>
</feature>
<keyword evidence="4 5" id="KW-0472">Membrane</keyword>
<dbReference type="PROSITE" id="PS50850">
    <property type="entry name" value="MFS"/>
    <property type="match status" value="1"/>
</dbReference>
<feature type="transmembrane region" description="Helical" evidence="5">
    <location>
        <begin position="232"/>
        <end position="256"/>
    </location>
</feature>
<evidence type="ECO:0000256" key="2">
    <source>
        <dbReference type="ARBA" id="ARBA00022692"/>
    </source>
</evidence>
<dbReference type="GO" id="GO:0046943">
    <property type="term" value="F:carboxylic acid transmembrane transporter activity"/>
    <property type="evidence" value="ECO:0007669"/>
    <property type="project" value="TreeGrafter"/>
</dbReference>
<dbReference type="PANTHER" id="PTHR23508">
    <property type="entry name" value="CARBOXYLIC ACID TRANSPORTER PROTEIN HOMOLOG"/>
    <property type="match status" value="1"/>
</dbReference>
<dbReference type="Pfam" id="PF07690">
    <property type="entry name" value="MFS_1"/>
    <property type="match status" value="1"/>
</dbReference>
<reference evidence="7 8" key="1">
    <citation type="submission" date="2017-04" db="EMBL/GenBank/DDBJ databases">
        <authorList>
            <person name="Varghese N."/>
            <person name="Submissions S."/>
        </authorList>
    </citation>
    <scope>NUCLEOTIDE SEQUENCE [LARGE SCALE GENOMIC DNA]</scope>
    <source>
        <strain evidence="7 8">DSM 9789</strain>
    </source>
</reference>
<evidence type="ECO:0000256" key="5">
    <source>
        <dbReference type="SAM" id="Phobius"/>
    </source>
</evidence>
<dbReference type="InterPro" id="IPR036259">
    <property type="entry name" value="MFS_trans_sf"/>
</dbReference>
<organism evidence="7 8">
    <name type="scientific">Picrophilus torridus (strain ATCC 700027 / DSM 9790 / JCM 10055 / NBRC 100828 / KAW 2/3)</name>
    <dbReference type="NCBI Taxonomy" id="1122961"/>
    <lineage>
        <taxon>Archaea</taxon>
        <taxon>Methanobacteriati</taxon>
        <taxon>Thermoplasmatota</taxon>
        <taxon>Thermoplasmata</taxon>
        <taxon>Thermoplasmatales</taxon>
        <taxon>Picrophilaceae</taxon>
        <taxon>Picrophilus</taxon>
    </lineage>
</organism>
<dbReference type="EMBL" id="FWYE01000003">
    <property type="protein sequence ID" value="SMD31183.1"/>
    <property type="molecule type" value="Genomic_DNA"/>
</dbReference>
<accession>A0A8G2L7K2</accession>
<keyword evidence="2 5" id="KW-0812">Transmembrane</keyword>
<proteinExistence type="predicted"/>
<sequence length="400" mass="43433">MKDYLHATFASTFAWAGNIYDLIIITYIYSELERFFHIGIFEVSLLFSIGLIGRFFGGLIFGRYINYIGNKNGMIIGTLGYSIASAGMAFSINVPMLFAFRTVQGIFMGGEWTTGTVLSYNYAPKNVSGAIVGFVQSGYGLGYALTGASYIVFLSVISYDWRLFLLTGLIPIAIAPYAFLKIPKENLKSYKKLNIKLGTYKIAILKSSIMMSGLFGAYFSIFSFYPTIAPEIGISGAIIGIVIIASNVIVSIAFITFGRLSDIASKKLLVIAGSASAMISSFFAIPAFGVIHMYSIPGIFVFSFSVGILTVIPLIIMERVADQAKSFVSGISYNLGALVGGVISVVVSLIVQIVPSISILYVINWVDVICLLAVIGTALTIKSMERSYTLNKLNNIRNQN</sequence>
<comment type="subcellular location">
    <subcellularLocation>
        <location evidence="1">Membrane</location>
        <topology evidence="1">Multi-pass membrane protein</topology>
    </subcellularLocation>
</comment>
<feature type="transmembrane region" description="Helical" evidence="5">
    <location>
        <begin position="7"/>
        <end position="29"/>
    </location>
</feature>
<evidence type="ECO:0000259" key="6">
    <source>
        <dbReference type="PROSITE" id="PS50850"/>
    </source>
</evidence>
<protein>
    <submittedName>
        <fullName evidence="7">MFS transporter, SHS family, lactate transporter</fullName>
    </submittedName>
</protein>
<keyword evidence="3 5" id="KW-1133">Transmembrane helix</keyword>
<feature type="transmembrane region" description="Helical" evidence="5">
    <location>
        <begin position="98"/>
        <end position="118"/>
    </location>
</feature>
<dbReference type="GO" id="GO:0005886">
    <property type="term" value="C:plasma membrane"/>
    <property type="evidence" value="ECO:0007669"/>
    <property type="project" value="TreeGrafter"/>
</dbReference>
<dbReference type="Proteomes" id="UP000192315">
    <property type="component" value="Unassembled WGS sequence"/>
</dbReference>
<gene>
    <name evidence="7" type="ORF">SAMN02745355_1106</name>
</gene>
<dbReference type="Gene3D" id="1.20.1250.20">
    <property type="entry name" value="MFS general substrate transporter like domains"/>
    <property type="match status" value="2"/>
</dbReference>
<evidence type="ECO:0000313" key="8">
    <source>
        <dbReference type="Proteomes" id="UP000192315"/>
    </source>
</evidence>